<dbReference type="EMBL" id="JANPWB010000001">
    <property type="protein sequence ID" value="KAJ1212962.1"/>
    <property type="molecule type" value="Genomic_DNA"/>
</dbReference>
<name>A0AAV7WFZ3_PLEWA</name>
<evidence type="ECO:0000313" key="2">
    <source>
        <dbReference type="Proteomes" id="UP001066276"/>
    </source>
</evidence>
<gene>
    <name evidence="1" type="ORF">NDU88_000601</name>
</gene>
<comment type="caution">
    <text evidence="1">The sequence shown here is derived from an EMBL/GenBank/DDBJ whole genome shotgun (WGS) entry which is preliminary data.</text>
</comment>
<dbReference type="Proteomes" id="UP001066276">
    <property type="component" value="Chromosome 1_1"/>
</dbReference>
<reference evidence="1" key="1">
    <citation type="journal article" date="2022" name="bioRxiv">
        <title>Sequencing and chromosome-scale assembly of the giantPleurodeles waltlgenome.</title>
        <authorList>
            <person name="Brown T."/>
            <person name="Elewa A."/>
            <person name="Iarovenko S."/>
            <person name="Subramanian E."/>
            <person name="Araus A.J."/>
            <person name="Petzold A."/>
            <person name="Susuki M."/>
            <person name="Suzuki K.-i.T."/>
            <person name="Hayashi T."/>
            <person name="Toyoda A."/>
            <person name="Oliveira C."/>
            <person name="Osipova E."/>
            <person name="Leigh N.D."/>
            <person name="Simon A."/>
            <person name="Yun M.H."/>
        </authorList>
    </citation>
    <scope>NUCLEOTIDE SEQUENCE</scope>
    <source>
        <strain evidence="1">20211129_DDA</strain>
        <tissue evidence="1">Liver</tissue>
    </source>
</reference>
<proteinExistence type="predicted"/>
<keyword evidence="2" id="KW-1185">Reference proteome</keyword>
<organism evidence="1 2">
    <name type="scientific">Pleurodeles waltl</name>
    <name type="common">Iberian ribbed newt</name>
    <dbReference type="NCBI Taxonomy" id="8319"/>
    <lineage>
        <taxon>Eukaryota</taxon>
        <taxon>Metazoa</taxon>
        <taxon>Chordata</taxon>
        <taxon>Craniata</taxon>
        <taxon>Vertebrata</taxon>
        <taxon>Euteleostomi</taxon>
        <taxon>Amphibia</taxon>
        <taxon>Batrachia</taxon>
        <taxon>Caudata</taxon>
        <taxon>Salamandroidea</taxon>
        <taxon>Salamandridae</taxon>
        <taxon>Pleurodelinae</taxon>
        <taxon>Pleurodeles</taxon>
    </lineage>
</organism>
<sequence length="318" mass="35260">MKRHAGSKRARACENKPWQHAPNLLSYGTCPASTDNGGARYFVPLLSAVAPTLQTWGLPRGSPWQSPPGPHLVLKPAARQGIPCPGAPERGPLHSVYFQQRGDGRRVTLRELLFWGSPSHILYPYMGTYITAASRGLLKWRACGGRKMRARYKRGRRQAGLTTTLARPEEGAQSAALVLATHPWHLHPQLWHTPGNSITAASLAHLDVGIQRPHLWKRHTLAHLGHTPGNSIVVGSLAYVGNGILIFPSHLWQEHPPFMPHPWHQDNSGLSGTSWQRRSHLWRKCPQVLAHFWQEHPPLPGTPLAAAFYILHGTSIAL</sequence>
<protein>
    <submittedName>
        <fullName evidence="1">Uncharacterized protein</fullName>
    </submittedName>
</protein>
<evidence type="ECO:0000313" key="1">
    <source>
        <dbReference type="EMBL" id="KAJ1212962.1"/>
    </source>
</evidence>
<accession>A0AAV7WFZ3</accession>
<dbReference type="AlphaFoldDB" id="A0AAV7WFZ3"/>